<name>U6LYH3_EIMMA</name>
<dbReference type="VEuPathDB" id="ToxoDB:EMWEY_00023880"/>
<dbReference type="OrthoDB" id="328421at2759"/>
<reference evidence="2" key="1">
    <citation type="submission" date="2013-10" db="EMBL/GenBank/DDBJ databases">
        <title>Genomic analysis of the causative agents of coccidiosis in chickens.</title>
        <authorList>
            <person name="Reid A.J."/>
            <person name="Blake D."/>
            <person name="Billington K."/>
            <person name="Browne H."/>
            <person name="Dunn M."/>
            <person name="Hung S."/>
            <person name="Kawahara F."/>
            <person name="Miranda-Saavedra D."/>
            <person name="Mourier T."/>
            <person name="Nagra H."/>
            <person name="Otto T.D."/>
            <person name="Rawlings N."/>
            <person name="Sanchez A."/>
            <person name="Sanders M."/>
            <person name="Subramaniam C."/>
            <person name="Tay Y."/>
            <person name="Dear P."/>
            <person name="Doerig C."/>
            <person name="Gruber A."/>
            <person name="Parkinson J."/>
            <person name="Shirley M."/>
            <person name="Wan K.L."/>
            <person name="Berriman M."/>
            <person name="Tomley F."/>
            <person name="Pain A."/>
        </authorList>
    </citation>
    <scope>NUCLEOTIDE SEQUENCE [LARGE SCALE GENOMIC DNA]</scope>
    <source>
        <strain evidence="2">Weybridge</strain>
    </source>
</reference>
<feature type="compositionally biased region" description="Low complexity" evidence="1">
    <location>
        <begin position="277"/>
        <end position="286"/>
    </location>
</feature>
<dbReference type="AlphaFoldDB" id="U6LYH3"/>
<gene>
    <name evidence="2" type="ORF">EMWEY_00023880</name>
</gene>
<evidence type="ECO:0000313" key="3">
    <source>
        <dbReference type="Proteomes" id="UP000030763"/>
    </source>
</evidence>
<dbReference type="EMBL" id="HG719110">
    <property type="protein sequence ID" value="CDJ56791.1"/>
    <property type="molecule type" value="Genomic_DNA"/>
</dbReference>
<feature type="region of interest" description="Disordered" evidence="1">
    <location>
        <begin position="237"/>
        <end position="292"/>
    </location>
</feature>
<accession>U6LYH3</accession>
<feature type="compositionally biased region" description="Low complexity" evidence="1">
    <location>
        <begin position="244"/>
        <end position="269"/>
    </location>
</feature>
<dbReference type="InterPro" id="IPR036703">
    <property type="entry name" value="MOB_kinase_act_sf"/>
</dbReference>
<sequence length="292" mass="32942">MVFRAGASVSGSALLPLPGDCGASPPPSSFATPGAPTCSKKMHHTNRSTENAPEEKPLKHPQKWAVTLLAARASLGNSLLPLAVRLPTSAIDVNEWLACQVYDIFNEATVVWGFTKEVCNCRRLTAGDDPEDSSSKYSRTAFALGKILLCICEFPRNFPSFVSHILVQLLQMYCHIYRQHFDWLLETDTVAHVNSCFKHALYFGMEFGLVKLEDVAPIKGLALHFLEQAQREIAEAEAADDPNQQQQQQQQQQQLQQQQQQKKQQQQQQREAVLMRQKGQQQQQEQQIRRPF</sequence>
<dbReference type="Gene3D" id="1.20.140.30">
    <property type="entry name" value="MOB kinase activator"/>
    <property type="match status" value="2"/>
</dbReference>
<evidence type="ECO:0000256" key="1">
    <source>
        <dbReference type="SAM" id="MobiDB-lite"/>
    </source>
</evidence>
<reference evidence="2" key="2">
    <citation type="submission" date="2013-10" db="EMBL/GenBank/DDBJ databases">
        <authorList>
            <person name="Aslett M."/>
        </authorList>
    </citation>
    <scope>NUCLEOTIDE SEQUENCE [LARGE SCALE GENOMIC DNA]</scope>
    <source>
        <strain evidence="2">Weybridge</strain>
    </source>
</reference>
<dbReference type="OMA" id="QMYCHIY"/>
<keyword evidence="3" id="KW-1185">Reference proteome</keyword>
<evidence type="ECO:0000313" key="2">
    <source>
        <dbReference type="EMBL" id="CDJ56791.1"/>
    </source>
</evidence>
<dbReference type="Proteomes" id="UP000030763">
    <property type="component" value="Unassembled WGS sequence"/>
</dbReference>
<dbReference type="Pfam" id="PF03637">
    <property type="entry name" value="Mob1_phocein"/>
    <property type="match status" value="2"/>
</dbReference>
<feature type="region of interest" description="Disordered" evidence="1">
    <location>
        <begin position="25"/>
        <end position="57"/>
    </location>
</feature>
<dbReference type="InterPro" id="IPR005301">
    <property type="entry name" value="MOB_kinase_act_fam"/>
</dbReference>
<dbReference type="SMART" id="SM01388">
    <property type="entry name" value="Mob1_phocein"/>
    <property type="match status" value="1"/>
</dbReference>
<dbReference type="PANTHER" id="PTHR22599">
    <property type="entry name" value="MPS ONE BINDER KINASE ACTIVATOR-LIKE MOB"/>
    <property type="match status" value="1"/>
</dbReference>
<organism evidence="2 3">
    <name type="scientific">Eimeria maxima</name>
    <name type="common">Coccidian parasite</name>
    <dbReference type="NCBI Taxonomy" id="5804"/>
    <lineage>
        <taxon>Eukaryota</taxon>
        <taxon>Sar</taxon>
        <taxon>Alveolata</taxon>
        <taxon>Apicomplexa</taxon>
        <taxon>Conoidasida</taxon>
        <taxon>Coccidia</taxon>
        <taxon>Eucoccidiorida</taxon>
        <taxon>Eimeriorina</taxon>
        <taxon>Eimeriidae</taxon>
        <taxon>Eimeria</taxon>
    </lineage>
</organism>
<protein>
    <submittedName>
        <fullName evidence="2">Mob1/phocein family domain-containing protein, putative</fullName>
    </submittedName>
</protein>
<dbReference type="RefSeq" id="XP_013333441.1">
    <property type="nucleotide sequence ID" value="XM_013477987.1"/>
</dbReference>
<proteinExistence type="predicted"/>
<dbReference type="SUPFAM" id="SSF101152">
    <property type="entry name" value="Mob1/phocein"/>
    <property type="match status" value="1"/>
</dbReference>
<dbReference type="GeneID" id="25336374"/>